<evidence type="ECO:0000313" key="3">
    <source>
        <dbReference type="EMBL" id="CAG8749224.1"/>
    </source>
</evidence>
<accession>A0A9N9ITK9</accession>
<reference evidence="3" key="1">
    <citation type="submission" date="2021-06" db="EMBL/GenBank/DDBJ databases">
        <authorList>
            <person name="Kallberg Y."/>
            <person name="Tangrot J."/>
            <person name="Rosling A."/>
        </authorList>
    </citation>
    <scope>NUCLEOTIDE SEQUENCE</scope>
    <source>
        <strain evidence="3">MA453B</strain>
    </source>
</reference>
<sequence length="228" mass="26015">MNTIISNNKPVKALEKLTVIQEAKQIGVLAALHYFASFYPAAEEELIKWFNELHRMGIAVIAGSVKIQMLTILSTTCADKYLGASQQFCVPKSWFYQFLKQHQLSFRHSFEGHLTDMVKHKYAVNNIHKAIIPGGLTLIIQPLDLTKKGNLKRPSYSLICQWILKAWDDISAEMIIKSFKKCGISNELDETEDDLLYDSDKENSEIDNNEDLTEIVEEDSLFANELEE</sequence>
<feature type="domain" description="HTH CENPB-type" evidence="2">
    <location>
        <begin position="30"/>
        <end position="108"/>
    </location>
</feature>
<dbReference type="OrthoDB" id="2444801at2759"/>
<dbReference type="AlphaFoldDB" id="A0A9N9ITK9"/>
<organism evidence="3 4">
    <name type="scientific">Dentiscutata erythropus</name>
    <dbReference type="NCBI Taxonomy" id="1348616"/>
    <lineage>
        <taxon>Eukaryota</taxon>
        <taxon>Fungi</taxon>
        <taxon>Fungi incertae sedis</taxon>
        <taxon>Mucoromycota</taxon>
        <taxon>Glomeromycotina</taxon>
        <taxon>Glomeromycetes</taxon>
        <taxon>Diversisporales</taxon>
        <taxon>Gigasporaceae</taxon>
        <taxon>Dentiscutata</taxon>
    </lineage>
</organism>
<proteinExistence type="predicted"/>
<dbReference type="Proteomes" id="UP000789405">
    <property type="component" value="Unassembled WGS sequence"/>
</dbReference>
<gene>
    <name evidence="3" type="ORF">DERYTH_LOCUS16729</name>
</gene>
<evidence type="ECO:0000256" key="1">
    <source>
        <dbReference type="ARBA" id="ARBA00023125"/>
    </source>
</evidence>
<dbReference type="InterPro" id="IPR006600">
    <property type="entry name" value="HTH_CenpB_DNA-bd_dom"/>
</dbReference>
<evidence type="ECO:0000313" key="4">
    <source>
        <dbReference type="Proteomes" id="UP000789405"/>
    </source>
</evidence>
<dbReference type="EMBL" id="CAJVPY010014966">
    <property type="protein sequence ID" value="CAG8749224.1"/>
    <property type="molecule type" value="Genomic_DNA"/>
</dbReference>
<dbReference type="GO" id="GO:0003677">
    <property type="term" value="F:DNA binding"/>
    <property type="evidence" value="ECO:0007669"/>
    <property type="project" value="UniProtKB-KW"/>
</dbReference>
<name>A0A9N9ITK9_9GLOM</name>
<dbReference type="PROSITE" id="PS51253">
    <property type="entry name" value="HTH_CENPB"/>
    <property type="match status" value="1"/>
</dbReference>
<protein>
    <submittedName>
        <fullName evidence="3">23546_t:CDS:1</fullName>
    </submittedName>
</protein>
<keyword evidence="4" id="KW-1185">Reference proteome</keyword>
<comment type="caution">
    <text evidence="3">The sequence shown here is derived from an EMBL/GenBank/DDBJ whole genome shotgun (WGS) entry which is preliminary data.</text>
</comment>
<keyword evidence="1" id="KW-0238">DNA-binding</keyword>
<evidence type="ECO:0000259" key="2">
    <source>
        <dbReference type="PROSITE" id="PS51253"/>
    </source>
</evidence>